<keyword evidence="2" id="KW-0472">Membrane</keyword>
<evidence type="ECO:0000256" key="2">
    <source>
        <dbReference type="SAM" id="Phobius"/>
    </source>
</evidence>
<feature type="signal peptide" evidence="3">
    <location>
        <begin position="1"/>
        <end position="26"/>
    </location>
</feature>
<keyword evidence="2" id="KW-1133">Transmembrane helix</keyword>
<dbReference type="KEGG" id="lvn:BWR22_06430"/>
<sequence length="939" mass="108665">MLVTHKKHIKPLFLLVFVLFSFQLNAQEIPPINVFTPQQYNGEYQNWAISQSLDKTIYVANDAGLLEYNGAKWTRYNSPNETILRSVNVVGDKIYTGCYMEFGYWKKNSFGTLEYTSLSQKKDFSVVEDEQFWQIVNLDKWMIFRSLNRIYIYNTLDETFKIIESKFTITKLFKVDNTIYFQDINKGIFKIINGKKSLFIDSKIIRNNAIVNIFNYQGNLLVQTENNGVYAYKNNILIPWEKEINKSLVNYSVYSSIRLKDGGFAFGTISNGVIILNKNGDLVYKINQNLGLSNNTVLSVFEDLNSNLWLGLDNGINCINSKSPIKIFNDFKGELGSVYTSAIKNEILYLGTNQGLFYRDINNTTESFKFINGTQGQVWNLQIIDNQLFCGHNSGTYIIDKNKAKKISNIQGTWSIKEIEGAPNLLMQGNYSGLYILEKINNNWTFRNKIEGFDISSRFFEIVNNTTIFVSHEYKGVYEITCNSAFTKIKTVETKNISKGAHSSLIKYNNNLNYVYREGFYKYDFEKDKFVKDTIISSFFPSDNYVSGKLIHNKESNSLWGFTNTDVIYIKPGKLSAKPEVKRIALPKRLRNSVTSYENVIHIKGNEYLFGTASGYLIIDTEKFNNATGNVALNQIISSKNNGESTSLSLNEFADLKPNSNNIEFLFSFTQFNKFNVVEYQHKLDGIYNTWSNWSSTPSVRYKNLPSGDYTFVVRARVGEDVSNNATYQFYINKPWYASNVAVIAYVLSTIFIILLLHYFYNRYYKKQREKILIKAQRDLERKELENKQQQMQFKNQQLQQDIENKNRELAISTMSLIKKNEFLNSIKAELNNKETDANIKSVIKIIDKNLNNTDDWKFFQEAFNNADKDFLQKLKTKHSSLTPNDLKLCAYLRLNLSSKEIAPLLNISPRSVEVKRYRLRKKMNLPHKTSLANYIIEL</sequence>
<dbReference type="Pfam" id="PF00196">
    <property type="entry name" value="GerE"/>
    <property type="match status" value="1"/>
</dbReference>
<dbReference type="InterPro" id="IPR011123">
    <property type="entry name" value="Y_Y_Y"/>
</dbReference>
<evidence type="ECO:0000256" key="3">
    <source>
        <dbReference type="SAM" id="SignalP"/>
    </source>
</evidence>
<evidence type="ECO:0000313" key="6">
    <source>
        <dbReference type="Proteomes" id="UP000187506"/>
    </source>
</evidence>
<dbReference type="Gene3D" id="1.10.10.10">
    <property type="entry name" value="Winged helix-like DNA-binding domain superfamily/Winged helix DNA-binding domain"/>
    <property type="match status" value="1"/>
</dbReference>
<evidence type="ECO:0000256" key="1">
    <source>
        <dbReference type="SAM" id="Coils"/>
    </source>
</evidence>
<dbReference type="InterPro" id="IPR000792">
    <property type="entry name" value="Tscrpt_reg_LuxR_C"/>
</dbReference>
<protein>
    <submittedName>
        <fullName evidence="5">LuxR family transcriptional regulator</fullName>
    </submittedName>
</protein>
<gene>
    <name evidence="5" type="ORF">BWR22_06430</name>
</gene>
<dbReference type="InterPro" id="IPR036388">
    <property type="entry name" value="WH-like_DNA-bd_sf"/>
</dbReference>
<organism evidence="5 6">
    <name type="scientific">Lacinutrix venerupis</name>
    <dbReference type="NCBI Taxonomy" id="1486034"/>
    <lineage>
        <taxon>Bacteria</taxon>
        <taxon>Pseudomonadati</taxon>
        <taxon>Bacteroidota</taxon>
        <taxon>Flavobacteriia</taxon>
        <taxon>Flavobacteriales</taxon>
        <taxon>Flavobacteriaceae</taxon>
        <taxon>Lacinutrix</taxon>
    </lineage>
</organism>
<dbReference type="SMART" id="SM00421">
    <property type="entry name" value="HTH_LUXR"/>
    <property type="match status" value="1"/>
</dbReference>
<dbReference type="Pfam" id="PF07495">
    <property type="entry name" value="Y_Y_Y"/>
    <property type="match status" value="1"/>
</dbReference>
<dbReference type="InterPro" id="IPR013783">
    <property type="entry name" value="Ig-like_fold"/>
</dbReference>
<dbReference type="PROSITE" id="PS50043">
    <property type="entry name" value="HTH_LUXR_2"/>
    <property type="match status" value="1"/>
</dbReference>
<feature type="coiled-coil region" evidence="1">
    <location>
        <begin position="766"/>
        <end position="816"/>
    </location>
</feature>
<feature type="chain" id="PRO_5042083518" evidence="3">
    <location>
        <begin position="27"/>
        <end position="939"/>
    </location>
</feature>
<evidence type="ECO:0000313" key="5">
    <source>
        <dbReference type="EMBL" id="APX99959.1"/>
    </source>
</evidence>
<dbReference type="SUPFAM" id="SSF63829">
    <property type="entry name" value="Calcium-dependent phosphotriesterase"/>
    <property type="match status" value="1"/>
</dbReference>
<keyword evidence="2" id="KW-0812">Transmembrane</keyword>
<dbReference type="EMBL" id="CP019352">
    <property type="protein sequence ID" value="APX99959.1"/>
    <property type="molecule type" value="Genomic_DNA"/>
</dbReference>
<feature type="transmembrane region" description="Helical" evidence="2">
    <location>
        <begin position="736"/>
        <end position="761"/>
    </location>
</feature>
<name>A0AAC9LMA9_9FLAO</name>
<dbReference type="SUPFAM" id="SSF46894">
    <property type="entry name" value="C-terminal effector domain of the bipartite response regulators"/>
    <property type="match status" value="1"/>
</dbReference>
<dbReference type="Gene3D" id="2.130.10.10">
    <property type="entry name" value="YVTN repeat-like/Quinoprotein amine dehydrogenase"/>
    <property type="match status" value="2"/>
</dbReference>
<reference evidence="5 6" key="1">
    <citation type="submission" date="2017-01" db="EMBL/GenBank/DDBJ databases">
        <title>Complete genome of Lacinutrix venerupis DOK2-8 isolated from seawater in Dokdo.</title>
        <authorList>
            <person name="Chi W.-J."/>
            <person name="Kim J.H."/>
        </authorList>
    </citation>
    <scope>NUCLEOTIDE SEQUENCE [LARGE SCALE GENOMIC DNA]</scope>
    <source>
        <strain evidence="5 6">DOK2-8</strain>
    </source>
</reference>
<dbReference type="GO" id="GO:0006355">
    <property type="term" value="P:regulation of DNA-templated transcription"/>
    <property type="evidence" value="ECO:0007669"/>
    <property type="project" value="InterPro"/>
</dbReference>
<dbReference type="GO" id="GO:0003677">
    <property type="term" value="F:DNA binding"/>
    <property type="evidence" value="ECO:0007669"/>
    <property type="project" value="InterPro"/>
</dbReference>
<dbReference type="RefSeq" id="WP_076732760.1">
    <property type="nucleotide sequence ID" value="NZ_CP019352.1"/>
</dbReference>
<evidence type="ECO:0000259" key="4">
    <source>
        <dbReference type="PROSITE" id="PS50043"/>
    </source>
</evidence>
<feature type="domain" description="HTH luxR-type" evidence="4">
    <location>
        <begin position="875"/>
        <end position="939"/>
    </location>
</feature>
<keyword evidence="1" id="KW-0175">Coiled coil</keyword>
<keyword evidence="3" id="KW-0732">Signal</keyword>
<proteinExistence type="predicted"/>
<dbReference type="InterPro" id="IPR015943">
    <property type="entry name" value="WD40/YVTN_repeat-like_dom_sf"/>
</dbReference>
<dbReference type="Proteomes" id="UP000187506">
    <property type="component" value="Chromosome"/>
</dbReference>
<dbReference type="AlphaFoldDB" id="A0AAC9LMA9"/>
<dbReference type="Gene3D" id="2.60.40.10">
    <property type="entry name" value="Immunoglobulins"/>
    <property type="match status" value="1"/>
</dbReference>
<accession>A0AAC9LMA9</accession>
<keyword evidence="6" id="KW-1185">Reference proteome</keyword>
<dbReference type="InterPro" id="IPR016032">
    <property type="entry name" value="Sig_transdc_resp-reg_C-effctor"/>
</dbReference>